<name>A0ABM8IYY5_9CREN</name>
<accession>A0ABM8IYY5</accession>
<evidence type="ECO:0000313" key="1">
    <source>
        <dbReference type="EMBL" id="BES82757.1"/>
    </source>
</evidence>
<sequence>MKPLRYHPAPGRWALILGAAGVDTVLDFFLSSHDYAHSIHPLRSVCTEAAGNSPDWKWRPQKLEQTAAAKTRWKDYEGWEAIPLDGPEYVIHHG</sequence>
<proteinExistence type="predicted"/>
<dbReference type="EMBL" id="AP028907">
    <property type="protein sequence ID" value="BES82757.1"/>
    <property type="molecule type" value="Genomic_DNA"/>
</dbReference>
<gene>
    <name evidence="1" type="ORF">PABY_23240</name>
</gene>
<protein>
    <submittedName>
        <fullName evidence="1">Uncharacterized protein</fullName>
    </submittedName>
</protein>
<reference evidence="1 2" key="1">
    <citation type="submission" date="2023-09" db="EMBL/GenBank/DDBJ databases">
        <title>Pyrofollis japonicus gen. nov. sp. nov., a novel member of the family Pyrodictiaceae isolated from the Iheya North hydrothermal field.</title>
        <authorList>
            <person name="Miyazaki U."/>
            <person name="Sanari M."/>
            <person name="Tame A."/>
            <person name="Kitajima M."/>
            <person name="Okamoto A."/>
            <person name="Sawayama S."/>
            <person name="Miyazaki J."/>
            <person name="Takai K."/>
            <person name="Nakagawa S."/>
        </authorList>
    </citation>
    <scope>NUCLEOTIDE SEQUENCE [LARGE SCALE GENOMIC DNA]</scope>
    <source>
        <strain evidence="1 2">AV2</strain>
    </source>
</reference>
<evidence type="ECO:0000313" key="2">
    <source>
        <dbReference type="Proteomes" id="UP001341135"/>
    </source>
</evidence>
<organism evidence="1 2">
    <name type="scientific">Pyrodictium abyssi</name>
    <dbReference type="NCBI Taxonomy" id="54256"/>
    <lineage>
        <taxon>Archaea</taxon>
        <taxon>Thermoproteota</taxon>
        <taxon>Thermoprotei</taxon>
        <taxon>Desulfurococcales</taxon>
        <taxon>Pyrodictiaceae</taxon>
        <taxon>Pyrodictium</taxon>
    </lineage>
</organism>
<keyword evidence="2" id="KW-1185">Reference proteome</keyword>
<dbReference type="Proteomes" id="UP001341135">
    <property type="component" value="Chromosome"/>
</dbReference>